<evidence type="ECO:0000313" key="1">
    <source>
        <dbReference type="EMBL" id="MDC2827672.1"/>
    </source>
</evidence>
<sequence length="179" mass="21204">MTNHCTPRFFKALSNLEHNYPQAFHNPSVQLDDVVSPLDPDFRIIKDFRDVIRENDWKKYHSDHGLQAEIASCLHRYMGVYEIAEYLGMDAKMIGNTIRDTPKLKRIIDKSRRDFSQIVVYDRKSGDYTLVRTMYSAARKVGISTASIKFYVNDRHCSYWIHNRYKVKRKVWFDEDNGM</sequence>
<protein>
    <submittedName>
        <fullName evidence="1">Uncharacterized protein</fullName>
    </submittedName>
</protein>
<dbReference type="RefSeq" id="WP_272207865.1">
    <property type="nucleotide sequence ID" value="NZ_JAQONC010000019.1"/>
</dbReference>
<dbReference type="EMBL" id="JAQOND010000019">
    <property type="protein sequence ID" value="MDC2827672.1"/>
    <property type="molecule type" value="Genomic_DNA"/>
</dbReference>
<organism evidence="1 2">
    <name type="scientific">Limosilactobacillus mucosae</name>
    <name type="common">Lactobacillus mucosae</name>
    <dbReference type="NCBI Taxonomy" id="97478"/>
    <lineage>
        <taxon>Bacteria</taxon>
        <taxon>Bacillati</taxon>
        <taxon>Bacillota</taxon>
        <taxon>Bacilli</taxon>
        <taxon>Lactobacillales</taxon>
        <taxon>Lactobacillaceae</taxon>
        <taxon>Limosilactobacillus</taxon>
    </lineage>
</organism>
<comment type="caution">
    <text evidence="1">The sequence shown here is derived from an EMBL/GenBank/DDBJ whole genome shotgun (WGS) entry which is preliminary data.</text>
</comment>
<proteinExistence type="predicted"/>
<dbReference type="Proteomes" id="UP001218021">
    <property type="component" value="Unassembled WGS sequence"/>
</dbReference>
<reference evidence="1" key="1">
    <citation type="submission" date="2023-01" db="EMBL/GenBank/DDBJ databases">
        <title>Genome analysis of 13 Lactobacillus isolated from gut of wild boar.</title>
        <authorList>
            <person name="Papp P."/>
            <person name="Libisch B."/>
            <person name="Nagy T."/>
            <person name="Olasz F."/>
        </authorList>
    </citation>
    <scope>NUCLEOTIDE SEQUENCE</scope>
    <source>
        <strain evidence="1">F108</strain>
    </source>
</reference>
<evidence type="ECO:0000313" key="2">
    <source>
        <dbReference type="Proteomes" id="UP001218021"/>
    </source>
</evidence>
<gene>
    <name evidence="1" type="ORF">PO158_05135</name>
</gene>
<dbReference type="AlphaFoldDB" id="A0AAJ1HQU6"/>
<name>A0AAJ1HQU6_LIMMU</name>
<accession>A0AAJ1HQU6</accession>